<keyword evidence="2" id="KW-1185">Reference proteome</keyword>
<evidence type="ECO:0000313" key="1">
    <source>
        <dbReference type="EMBL" id="KAF2266799.1"/>
    </source>
</evidence>
<proteinExistence type="predicted"/>
<comment type="caution">
    <text evidence="1">The sequence shown here is derived from an EMBL/GenBank/DDBJ whole genome shotgun (WGS) entry which is preliminary data.</text>
</comment>
<dbReference type="Proteomes" id="UP000800093">
    <property type="component" value="Unassembled WGS sequence"/>
</dbReference>
<reference evidence="2" key="1">
    <citation type="journal article" date="2020" name="Stud. Mycol.">
        <title>101 Dothideomycetes genomes: A test case for predicting lifestyles and emergence of pathogens.</title>
        <authorList>
            <person name="Haridas S."/>
            <person name="Albert R."/>
            <person name="Binder M."/>
            <person name="Bloem J."/>
            <person name="LaButti K."/>
            <person name="Salamov A."/>
            <person name="Andreopoulos B."/>
            <person name="Baker S."/>
            <person name="Barry K."/>
            <person name="Bills G."/>
            <person name="Bluhm B."/>
            <person name="Cannon C."/>
            <person name="Castanera R."/>
            <person name="Culley D."/>
            <person name="Daum C."/>
            <person name="Ezra D."/>
            <person name="Gonzalez J."/>
            <person name="Henrissat B."/>
            <person name="Kuo A."/>
            <person name="Liang C."/>
            <person name="Lipzen A."/>
            <person name="Lutzoni F."/>
            <person name="Magnuson J."/>
            <person name="Mondo S."/>
            <person name="Nolan M."/>
            <person name="Ohm R."/>
            <person name="Pangilinan J."/>
            <person name="Park H.-J."/>
            <person name="Ramirez L."/>
            <person name="Alfaro M."/>
            <person name="Sun H."/>
            <person name="Tritt A."/>
            <person name="Yoshinaga Y."/>
            <person name="Zwiers L.-H."/>
            <person name="Turgeon B."/>
            <person name="Goodwin S."/>
            <person name="Spatafora J."/>
            <person name="Crous P."/>
            <person name="Grigoriev I."/>
        </authorList>
    </citation>
    <scope>NUCLEOTIDE SEQUENCE [LARGE SCALE GENOMIC DNA]</scope>
    <source>
        <strain evidence="2">CBS 304.66</strain>
    </source>
</reference>
<accession>A0A9P4KCM7</accession>
<sequence>MRGAGEVTPAIEKRRRMKTWRRDMAVCDVGSSGVRGNQRQDVSSEKGKDRASCAIGRNLCSGKPDSASHRLARMKMCKGPGGAHGETFGIGWRCSRALDLPSKPGVGDQSILASRMAALSPLATVQSIQDEVWAGLKAGRTGGMKVGNQTINVVGQDWARAQEETNNGYMSSTIHRSPNAPTHPSFPHHI</sequence>
<organism evidence="1 2">
    <name type="scientific">Lojkania enalia</name>
    <dbReference type="NCBI Taxonomy" id="147567"/>
    <lineage>
        <taxon>Eukaryota</taxon>
        <taxon>Fungi</taxon>
        <taxon>Dikarya</taxon>
        <taxon>Ascomycota</taxon>
        <taxon>Pezizomycotina</taxon>
        <taxon>Dothideomycetes</taxon>
        <taxon>Pleosporomycetidae</taxon>
        <taxon>Pleosporales</taxon>
        <taxon>Pleosporales incertae sedis</taxon>
        <taxon>Lojkania</taxon>
    </lineage>
</organism>
<name>A0A9P4KCM7_9PLEO</name>
<evidence type="ECO:0000313" key="2">
    <source>
        <dbReference type="Proteomes" id="UP000800093"/>
    </source>
</evidence>
<dbReference type="AlphaFoldDB" id="A0A9P4KCM7"/>
<dbReference type="EMBL" id="ML986595">
    <property type="protein sequence ID" value="KAF2266799.1"/>
    <property type="molecule type" value="Genomic_DNA"/>
</dbReference>
<protein>
    <submittedName>
        <fullName evidence="1">Uncharacterized protein</fullName>
    </submittedName>
</protein>
<gene>
    <name evidence="1" type="ORF">CC78DRAFT_577719</name>
</gene>